<organism evidence="2 3">
    <name type="scientific">Yoonia vestfoldensis SKA53</name>
    <dbReference type="NCBI Taxonomy" id="314232"/>
    <lineage>
        <taxon>Bacteria</taxon>
        <taxon>Pseudomonadati</taxon>
        <taxon>Pseudomonadota</taxon>
        <taxon>Alphaproteobacteria</taxon>
        <taxon>Rhodobacterales</taxon>
        <taxon>Paracoccaceae</taxon>
        <taxon>Yoonia</taxon>
    </lineage>
</organism>
<dbReference type="EMBL" id="AAMS01000003">
    <property type="protein sequence ID" value="EAQ07007.1"/>
    <property type="molecule type" value="Genomic_DNA"/>
</dbReference>
<keyword evidence="3" id="KW-1185">Reference proteome</keyword>
<dbReference type="OrthoDB" id="7876971at2"/>
<evidence type="ECO:0000313" key="2">
    <source>
        <dbReference type="EMBL" id="EAQ07007.1"/>
    </source>
</evidence>
<evidence type="ECO:0000313" key="3">
    <source>
        <dbReference type="Proteomes" id="UP000004507"/>
    </source>
</evidence>
<reference evidence="2 3" key="1">
    <citation type="submission" date="2006-01" db="EMBL/GenBank/DDBJ databases">
        <authorList>
            <person name="Hagstrom A."/>
            <person name="Ferriera S."/>
            <person name="Johnson J."/>
            <person name="Kravitz S."/>
            <person name="Halpern A."/>
            <person name="Remington K."/>
            <person name="Beeson K."/>
            <person name="Tran B."/>
            <person name="Rogers Y.-H."/>
            <person name="Friedman R."/>
            <person name="Venter J.C."/>
        </authorList>
    </citation>
    <scope>NUCLEOTIDE SEQUENCE [LARGE SCALE GENOMIC DNA]</scope>
    <source>
        <strain evidence="2 3">SKA53</strain>
    </source>
</reference>
<dbReference type="Proteomes" id="UP000004507">
    <property type="component" value="Unassembled WGS sequence"/>
</dbReference>
<proteinExistence type="predicted"/>
<sequence length="147" mass="16234">MADLVQTRPSRIWRIVLVVSLALNLAVAGMIGGAVVSGRFGEHPSPRIDFGVGPVARAFSDDERRAIARALRADRSLRGDDFRGQMAAALRADPYDPAVTQALIEDQAARLSQVQARARMVVLDRIAAMSPDRRRAFADRLDRDQRR</sequence>
<evidence type="ECO:0000256" key="1">
    <source>
        <dbReference type="SAM" id="Phobius"/>
    </source>
</evidence>
<name>A3V3F0_9RHOB</name>
<comment type="caution">
    <text evidence="2">The sequence shown here is derived from an EMBL/GenBank/DDBJ whole genome shotgun (WGS) entry which is preliminary data.</text>
</comment>
<keyword evidence="1" id="KW-0812">Transmembrane</keyword>
<keyword evidence="1" id="KW-1133">Transmembrane helix</keyword>
<dbReference type="eggNOG" id="ENOG5032ZIM">
    <property type="taxonomic scope" value="Bacteria"/>
</dbReference>
<dbReference type="HOGENOM" id="CLU_122852_0_0_5"/>
<dbReference type="InterPro" id="IPR025961">
    <property type="entry name" value="Metal_resist"/>
</dbReference>
<dbReference type="STRING" id="314232.SKA53_01386"/>
<accession>A3V3F0</accession>
<protein>
    <submittedName>
        <fullName evidence="2">Uncharacterized protein</fullName>
    </submittedName>
</protein>
<dbReference type="Pfam" id="PF13801">
    <property type="entry name" value="Metal_resist"/>
    <property type="match status" value="1"/>
</dbReference>
<gene>
    <name evidence="2" type="ORF">SKA53_01386</name>
</gene>
<dbReference type="RefSeq" id="WP_007204237.1">
    <property type="nucleotide sequence ID" value="NZ_CH672414.1"/>
</dbReference>
<keyword evidence="1" id="KW-0472">Membrane</keyword>
<dbReference type="AlphaFoldDB" id="A3V3F0"/>
<feature type="transmembrane region" description="Helical" evidence="1">
    <location>
        <begin position="12"/>
        <end position="36"/>
    </location>
</feature>